<dbReference type="EMBL" id="JAUFPN010000198">
    <property type="protein sequence ID" value="MDN3567905.1"/>
    <property type="molecule type" value="Genomic_DNA"/>
</dbReference>
<protein>
    <submittedName>
        <fullName evidence="1">RidA family protein</fullName>
        <ecNumber evidence="1">3.5.-.-</ecNumber>
    </submittedName>
</protein>
<dbReference type="InterPro" id="IPR035959">
    <property type="entry name" value="RutC-like_sf"/>
</dbReference>
<sequence>MADIQRFASPRDGRPFPPLSVAVRHGATLYVSGIGPFAPDGTLAAGDFAAQFAEVIKSLHAILAEAGTDISRVVKTNVLLTRAGDVREMNRLYAAAFPAAHLPARTTCVVAALPVPDFLLEIECVVALD</sequence>
<dbReference type="CDD" id="cd00448">
    <property type="entry name" value="YjgF_YER057c_UK114_family"/>
    <property type="match status" value="1"/>
</dbReference>
<dbReference type="Gene3D" id="3.30.1330.40">
    <property type="entry name" value="RutC-like"/>
    <property type="match status" value="1"/>
</dbReference>
<dbReference type="SUPFAM" id="SSF55298">
    <property type="entry name" value="YjgF-like"/>
    <property type="match status" value="1"/>
</dbReference>
<dbReference type="Pfam" id="PF01042">
    <property type="entry name" value="Ribonuc_L-PSP"/>
    <property type="match status" value="1"/>
</dbReference>
<evidence type="ECO:0000313" key="1">
    <source>
        <dbReference type="EMBL" id="MDN3567905.1"/>
    </source>
</evidence>
<keyword evidence="1" id="KW-0378">Hydrolase</keyword>
<gene>
    <name evidence="1" type="ORF">QWZ14_26290</name>
</gene>
<organism evidence="1 2">
    <name type="scientific">Paeniroseomonas aquatica</name>
    <dbReference type="NCBI Taxonomy" id="373043"/>
    <lineage>
        <taxon>Bacteria</taxon>
        <taxon>Pseudomonadati</taxon>
        <taxon>Pseudomonadota</taxon>
        <taxon>Alphaproteobacteria</taxon>
        <taxon>Acetobacterales</taxon>
        <taxon>Acetobacteraceae</taxon>
        <taxon>Paeniroseomonas</taxon>
    </lineage>
</organism>
<keyword evidence="2" id="KW-1185">Reference proteome</keyword>
<dbReference type="RefSeq" id="WP_290319987.1">
    <property type="nucleotide sequence ID" value="NZ_JAUFPN010000198.1"/>
</dbReference>
<dbReference type="GO" id="GO:0016787">
    <property type="term" value="F:hydrolase activity"/>
    <property type="evidence" value="ECO:0007669"/>
    <property type="project" value="UniProtKB-KW"/>
</dbReference>
<dbReference type="EC" id="3.5.-.-" evidence="1"/>
<comment type="caution">
    <text evidence="1">The sequence shown here is derived from an EMBL/GenBank/DDBJ whole genome shotgun (WGS) entry which is preliminary data.</text>
</comment>
<reference evidence="2" key="1">
    <citation type="journal article" date="2019" name="Int. J. Syst. Evol. Microbiol.">
        <title>The Global Catalogue of Microorganisms (GCM) 10K type strain sequencing project: providing services to taxonomists for standard genome sequencing and annotation.</title>
        <authorList>
            <consortium name="The Broad Institute Genomics Platform"/>
            <consortium name="The Broad Institute Genome Sequencing Center for Infectious Disease"/>
            <person name="Wu L."/>
            <person name="Ma J."/>
        </authorList>
    </citation>
    <scope>NUCLEOTIDE SEQUENCE [LARGE SCALE GENOMIC DNA]</scope>
    <source>
        <strain evidence="2">CECT 7131</strain>
    </source>
</reference>
<dbReference type="Proteomes" id="UP001529369">
    <property type="component" value="Unassembled WGS sequence"/>
</dbReference>
<evidence type="ECO:0000313" key="2">
    <source>
        <dbReference type="Proteomes" id="UP001529369"/>
    </source>
</evidence>
<accession>A0ABT8AE11</accession>
<dbReference type="PANTHER" id="PTHR11803:SF39">
    <property type="entry name" value="2-IMINOBUTANOATE_2-IMINOPROPANOATE DEAMINASE"/>
    <property type="match status" value="1"/>
</dbReference>
<dbReference type="PANTHER" id="PTHR11803">
    <property type="entry name" value="2-IMINOBUTANOATE/2-IMINOPROPANOATE DEAMINASE RIDA"/>
    <property type="match status" value="1"/>
</dbReference>
<dbReference type="InterPro" id="IPR006175">
    <property type="entry name" value="YjgF/YER057c/UK114"/>
</dbReference>
<proteinExistence type="predicted"/>
<name>A0ABT8AE11_9PROT</name>